<feature type="transmembrane region" description="Helical" evidence="9">
    <location>
        <begin position="137"/>
        <end position="157"/>
    </location>
</feature>
<evidence type="ECO:0000256" key="9">
    <source>
        <dbReference type="SAM" id="Phobius"/>
    </source>
</evidence>
<dbReference type="GO" id="GO:0016020">
    <property type="term" value="C:membrane"/>
    <property type="evidence" value="ECO:0007669"/>
    <property type="project" value="InterPro"/>
</dbReference>
<accession>A0A096DL37</accession>
<evidence type="ECO:0000313" key="13">
    <source>
        <dbReference type="Proteomes" id="UP000029622"/>
    </source>
</evidence>
<evidence type="ECO:0000256" key="6">
    <source>
        <dbReference type="ARBA" id="ARBA00022777"/>
    </source>
</evidence>
<comment type="catalytic activity">
    <reaction evidence="1">
        <text>ATP + protein L-histidine = ADP + protein N-phospho-L-histidine.</text>
        <dbReference type="EC" id="2.7.13.3"/>
    </reaction>
</comment>
<keyword evidence="4" id="KW-0808">Transferase</keyword>
<dbReference type="GO" id="GO:0000155">
    <property type="term" value="F:phosphorelay sensor kinase activity"/>
    <property type="evidence" value="ECO:0007669"/>
    <property type="project" value="InterPro"/>
</dbReference>
<reference evidence="12 13" key="1">
    <citation type="submission" date="2013-12" db="EMBL/GenBank/DDBJ databases">
        <title>Draft genome sequence of Caloranaerobacter sp. H53214.</title>
        <authorList>
            <person name="Jiang L.J."/>
            <person name="Shao Z.Z."/>
            <person name="Long M.N."/>
        </authorList>
    </citation>
    <scope>NUCLEOTIDE SEQUENCE [LARGE SCALE GENOMIC DNA]</scope>
    <source>
        <strain evidence="12 13">H53214</strain>
    </source>
</reference>
<keyword evidence="6" id="KW-0418">Kinase</keyword>
<dbReference type="InterPro" id="IPR011712">
    <property type="entry name" value="Sig_transdc_His_kin_sub3_dim/P"/>
</dbReference>
<dbReference type="Pfam" id="PF07730">
    <property type="entry name" value="HisKA_3"/>
    <property type="match status" value="1"/>
</dbReference>
<evidence type="ECO:0000313" key="12">
    <source>
        <dbReference type="EMBL" id="KGG80006.1"/>
    </source>
</evidence>
<feature type="transmembrane region" description="Helical" evidence="9">
    <location>
        <begin position="84"/>
        <end position="116"/>
    </location>
</feature>
<evidence type="ECO:0000256" key="2">
    <source>
        <dbReference type="ARBA" id="ARBA00012438"/>
    </source>
</evidence>
<gene>
    <name evidence="12" type="ORF">Y919_08580</name>
</gene>
<dbReference type="SUPFAM" id="SSF55874">
    <property type="entry name" value="ATPase domain of HSP90 chaperone/DNA topoisomerase II/histidine kinase"/>
    <property type="match status" value="1"/>
</dbReference>
<proteinExistence type="predicted"/>
<name>A0A096DL37_9FIRM</name>
<dbReference type="EMBL" id="AZTB01000044">
    <property type="protein sequence ID" value="KGG80006.1"/>
    <property type="molecule type" value="Genomic_DNA"/>
</dbReference>
<evidence type="ECO:0000256" key="1">
    <source>
        <dbReference type="ARBA" id="ARBA00000085"/>
    </source>
</evidence>
<dbReference type="Gene3D" id="3.30.565.10">
    <property type="entry name" value="Histidine kinase-like ATPase, C-terminal domain"/>
    <property type="match status" value="1"/>
</dbReference>
<dbReference type="Proteomes" id="UP000029622">
    <property type="component" value="Unassembled WGS sequence"/>
</dbReference>
<keyword evidence="8" id="KW-0902">Two-component regulatory system</keyword>
<protein>
    <recommendedName>
        <fullName evidence="2">histidine kinase</fullName>
        <ecNumber evidence="2">2.7.13.3</ecNumber>
    </recommendedName>
</protein>
<evidence type="ECO:0000256" key="3">
    <source>
        <dbReference type="ARBA" id="ARBA00022553"/>
    </source>
</evidence>
<evidence type="ECO:0000259" key="11">
    <source>
        <dbReference type="Pfam" id="PF07730"/>
    </source>
</evidence>
<dbReference type="AlphaFoldDB" id="A0A096DL37"/>
<feature type="domain" description="Signal transduction histidine kinase subgroup 3 dimerisation and phosphoacceptor" evidence="11">
    <location>
        <begin position="196"/>
        <end position="264"/>
    </location>
</feature>
<dbReference type="Gene3D" id="1.20.5.1930">
    <property type="match status" value="1"/>
</dbReference>
<keyword evidence="7" id="KW-0067">ATP-binding</keyword>
<organism evidence="12 13">
    <name type="scientific">Caloranaerobacter azorensis H53214</name>
    <dbReference type="NCBI Taxonomy" id="1156417"/>
    <lineage>
        <taxon>Bacteria</taxon>
        <taxon>Bacillati</taxon>
        <taxon>Bacillota</taxon>
        <taxon>Tissierellia</taxon>
        <taxon>Tissierellales</taxon>
        <taxon>Thermohalobacteraceae</taxon>
        <taxon>Caloranaerobacter</taxon>
    </lineage>
</organism>
<dbReference type="InterPro" id="IPR050482">
    <property type="entry name" value="Sensor_HK_TwoCompSys"/>
</dbReference>
<dbReference type="GO" id="GO:0005524">
    <property type="term" value="F:ATP binding"/>
    <property type="evidence" value="ECO:0007669"/>
    <property type="project" value="UniProtKB-KW"/>
</dbReference>
<feature type="transmembrane region" description="Helical" evidence="9">
    <location>
        <begin position="7"/>
        <end position="24"/>
    </location>
</feature>
<keyword evidence="9" id="KW-1133">Transmembrane helix</keyword>
<feature type="domain" description="Histidine kinase/HSP90-like ATPase" evidence="10">
    <location>
        <begin position="305"/>
        <end position="389"/>
    </location>
</feature>
<dbReference type="GO" id="GO:0046983">
    <property type="term" value="F:protein dimerization activity"/>
    <property type="evidence" value="ECO:0007669"/>
    <property type="project" value="InterPro"/>
</dbReference>
<dbReference type="EC" id="2.7.13.3" evidence="2"/>
<dbReference type="Pfam" id="PF02518">
    <property type="entry name" value="HATPase_c"/>
    <property type="match status" value="1"/>
</dbReference>
<feature type="transmembrane region" description="Helical" evidence="9">
    <location>
        <begin position="60"/>
        <end position="78"/>
    </location>
</feature>
<keyword evidence="5" id="KW-0547">Nucleotide-binding</keyword>
<evidence type="ECO:0000256" key="5">
    <source>
        <dbReference type="ARBA" id="ARBA00022741"/>
    </source>
</evidence>
<dbReference type="STRING" id="1156417.Y919_08580"/>
<sequence>MYKYSEYGYILKNAIMILLLINVIPKYKSISLILVLIGYLCTLLNDHLRYTYFYKNDKKYIISLIISFLTGTWLIIFIKGGTEFYFFMILYEIIISLDGLLQKILLISHALLYFFATNINKAKVSSILTKTFWKNNGFDFLFIITTYAMFVILFLYLKLQITERKKVQDLNKELNLAYEKLKQYSANVEELAIAKERNRIAADIHDFLGHSLVALIMHLDFLENVLNQEYKDKDNIMEIVKKTQNIARESMQKLRTTVYMLKEEKSDLKQSLKELINTLNINEKIKIILNTSKDIENIAPEIKNIIYRTVQEGLTNSIKHGKATKIIINIYINKNKIELVIKDNGIGCKDIIKGNGLTNIEKRISNYNGEILYNSNNEGFTLHMFIPIEEGKV</sequence>
<dbReference type="InterPro" id="IPR003594">
    <property type="entry name" value="HATPase_dom"/>
</dbReference>
<evidence type="ECO:0000259" key="10">
    <source>
        <dbReference type="Pfam" id="PF02518"/>
    </source>
</evidence>
<dbReference type="PANTHER" id="PTHR24421">
    <property type="entry name" value="NITRATE/NITRITE SENSOR PROTEIN NARX-RELATED"/>
    <property type="match status" value="1"/>
</dbReference>
<dbReference type="RefSeq" id="WP_035164007.1">
    <property type="nucleotide sequence ID" value="NZ_AZTB01000044.1"/>
</dbReference>
<comment type="caution">
    <text evidence="12">The sequence shown here is derived from an EMBL/GenBank/DDBJ whole genome shotgun (WGS) entry which is preliminary data.</text>
</comment>
<evidence type="ECO:0000256" key="7">
    <source>
        <dbReference type="ARBA" id="ARBA00022840"/>
    </source>
</evidence>
<evidence type="ECO:0000256" key="4">
    <source>
        <dbReference type="ARBA" id="ARBA00022679"/>
    </source>
</evidence>
<keyword evidence="9" id="KW-0812">Transmembrane</keyword>
<keyword evidence="3" id="KW-0597">Phosphoprotein</keyword>
<feature type="transmembrane region" description="Helical" evidence="9">
    <location>
        <begin position="30"/>
        <end position="48"/>
    </location>
</feature>
<dbReference type="InterPro" id="IPR036890">
    <property type="entry name" value="HATPase_C_sf"/>
</dbReference>
<evidence type="ECO:0000256" key="8">
    <source>
        <dbReference type="ARBA" id="ARBA00023012"/>
    </source>
</evidence>
<dbReference type="PANTHER" id="PTHR24421:SF10">
    <property type="entry name" value="NITRATE_NITRITE SENSOR PROTEIN NARQ"/>
    <property type="match status" value="1"/>
</dbReference>
<keyword evidence="9" id="KW-0472">Membrane</keyword>